<comment type="caution">
    <text evidence="10">The sequence shown here is derived from an EMBL/GenBank/DDBJ whole genome shotgun (WGS) entry which is preliminary data.</text>
</comment>
<dbReference type="Pfam" id="PF02209">
    <property type="entry name" value="VHP"/>
    <property type="match status" value="1"/>
</dbReference>
<dbReference type="PANTHER" id="PTHR11977">
    <property type="entry name" value="VILLIN"/>
    <property type="match status" value="1"/>
</dbReference>
<dbReference type="GO" id="GO:0016020">
    <property type="term" value="C:membrane"/>
    <property type="evidence" value="ECO:0007669"/>
    <property type="project" value="UniProtKB-SubCell"/>
</dbReference>
<evidence type="ECO:0000256" key="2">
    <source>
        <dbReference type="ARBA" id="ARBA00004245"/>
    </source>
</evidence>
<dbReference type="SMART" id="SM00262">
    <property type="entry name" value="GEL"/>
    <property type="match status" value="4"/>
</dbReference>
<gene>
    <name evidence="10" type="ORF">DPMN_182050</name>
</gene>
<dbReference type="GO" id="GO:0005546">
    <property type="term" value="F:phosphatidylinositol-4,5-bisphosphate binding"/>
    <property type="evidence" value="ECO:0007669"/>
    <property type="project" value="TreeGrafter"/>
</dbReference>
<dbReference type="CDD" id="cd11293">
    <property type="entry name" value="gelsolin_S4_like"/>
    <property type="match status" value="1"/>
</dbReference>
<keyword evidence="6" id="KW-0472">Membrane</keyword>
<evidence type="ECO:0000259" key="9">
    <source>
        <dbReference type="PROSITE" id="PS51089"/>
    </source>
</evidence>
<comment type="subcellular location">
    <subcellularLocation>
        <location evidence="2">Cytoplasm</location>
        <location evidence="2">Cytoskeleton</location>
    </subcellularLocation>
    <subcellularLocation>
        <location evidence="1">Membrane</location>
        <topology evidence="1">Peripheral membrane protein</topology>
    </subcellularLocation>
</comment>
<evidence type="ECO:0000256" key="8">
    <source>
        <dbReference type="SAM" id="MobiDB-lite"/>
    </source>
</evidence>
<dbReference type="CDD" id="cd11289">
    <property type="entry name" value="gelsolin_S2_like"/>
    <property type="match status" value="1"/>
</dbReference>
<keyword evidence="4" id="KW-0963">Cytoplasm</keyword>
<dbReference type="GO" id="GO:0005737">
    <property type="term" value="C:cytoplasm"/>
    <property type="evidence" value="ECO:0007669"/>
    <property type="project" value="TreeGrafter"/>
</dbReference>
<dbReference type="InterPro" id="IPR007122">
    <property type="entry name" value="Villin/Gelsolin"/>
</dbReference>
<dbReference type="GO" id="GO:0051016">
    <property type="term" value="P:barbed-end actin filament capping"/>
    <property type="evidence" value="ECO:0007669"/>
    <property type="project" value="TreeGrafter"/>
</dbReference>
<name>A0A9D4DGE7_DREPO</name>
<dbReference type="FunFam" id="1.10.950.10:FF:000003">
    <property type="entry name" value="supervillin isoform X2"/>
    <property type="match status" value="1"/>
</dbReference>
<dbReference type="GO" id="GO:0008154">
    <property type="term" value="P:actin polymerization or depolymerization"/>
    <property type="evidence" value="ECO:0007669"/>
    <property type="project" value="TreeGrafter"/>
</dbReference>
<evidence type="ECO:0000313" key="11">
    <source>
        <dbReference type="Proteomes" id="UP000828390"/>
    </source>
</evidence>
<evidence type="ECO:0000256" key="3">
    <source>
        <dbReference type="ARBA" id="ARBA00008418"/>
    </source>
</evidence>
<dbReference type="SUPFAM" id="SSF55753">
    <property type="entry name" value="Actin depolymerizing proteins"/>
    <property type="match status" value="5"/>
</dbReference>
<evidence type="ECO:0000313" key="10">
    <source>
        <dbReference type="EMBL" id="KAH3747622.1"/>
    </source>
</evidence>
<protein>
    <recommendedName>
        <fullName evidence="9">HP domain-containing protein</fullName>
    </recommendedName>
</protein>
<evidence type="ECO:0000256" key="4">
    <source>
        <dbReference type="ARBA" id="ARBA00022490"/>
    </source>
</evidence>
<reference evidence="10" key="2">
    <citation type="submission" date="2020-11" db="EMBL/GenBank/DDBJ databases">
        <authorList>
            <person name="McCartney M.A."/>
            <person name="Auch B."/>
            <person name="Kono T."/>
            <person name="Mallez S."/>
            <person name="Becker A."/>
            <person name="Gohl D.M."/>
            <person name="Silverstein K.A.T."/>
            <person name="Koren S."/>
            <person name="Bechman K.B."/>
            <person name="Herman A."/>
            <person name="Abrahante J.E."/>
            <person name="Garbe J."/>
        </authorList>
    </citation>
    <scope>NUCLEOTIDE SEQUENCE</scope>
    <source>
        <strain evidence="10">Duluth1</strain>
        <tissue evidence="10">Whole animal</tissue>
    </source>
</reference>
<dbReference type="InterPro" id="IPR036886">
    <property type="entry name" value="Villin_headpiece_dom_sf"/>
</dbReference>
<keyword evidence="5" id="KW-0677">Repeat</keyword>
<accession>A0A9D4DGE7</accession>
<dbReference type="InterPro" id="IPR007123">
    <property type="entry name" value="Gelsolin-like_dom"/>
</dbReference>
<reference evidence="10" key="1">
    <citation type="journal article" date="2019" name="bioRxiv">
        <title>The Genome of the Zebra Mussel, Dreissena polymorpha: A Resource for Invasive Species Research.</title>
        <authorList>
            <person name="McCartney M.A."/>
            <person name="Auch B."/>
            <person name="Kono T."/>
            <person name="Mallez S."/>
            <person name="Zhang Y."/>
            <person name="Obille A."/>
            <person name="Becker A."/>
            <person name="Abrahante J.E."/>
            <person name="Garbe J."/>
            <person name="Badalamenti J.P."/>
            <person name="Herman A."/>
            <person name="Mangelson H."/>
            <person name="Liachko I."/>
            <person name="Sullivan S."/>
            <person name="Sone E.D."/>
            <person name="Koren S."/>
            <person name="Silverstein K.A.T."/>
            <person name="Beckman K.B."/>
            <person name="Gohl D.M."/>
        </authorList>
    </citation>
    <scope>NUCLEOTIDE SEQUENCE</scope>
    <source>
        <strain evidence="10">Duluth1</strain>
        <tissue evidence="10">Whole animal</tissue>
    </source>
</reference>
<dbReference type="InterPro" id="IPR029006">
    <property type="entry name" value="ADF-H/Gelsolin-like_dom_sf"/>
</dbReference>
<evidence type="ECO:0000256" key="7">
    <source>
        <dbReference type="ARBA" id="ARBA00023212"/>
    </source>
</evidence>
<keyword evidence="11" id="KW-1185">Reference proteome</keyword>
<dbReference type="SMART" id="SM00153">
    <property type="entry name" value="VHP"/>
    <property type="match status" value="1"/>
</dbReference>
<dbReference type="GO" id="GO:0051014">
    <property type="term" value="P:actin filament severing"/>
    <property type="evidence" value="ECO:0007669"/>
    <property type="project" value="TreeGrafter"/>
</dbReference>
<keyword evidence="7" id="KW-0206">Cytoskeleton</keyword>
<proteinExistence type="inferred from homology"/>
<dbReference type="EMBL" id="JAIWYP010000010">
    <property type="protein sequence ID" value="KAH3747622.1"/>
    <property type="molecule type" value="Genomic_DNA"/>
</dbReference>
<evidence type="ECO:0000256" key="5">
    <source>
        <dbReference type="ARBA" id="ARBA00022737"/>
    </source>
</evidence>
<dbReference type="InterPro" id="IPR003128">
    <property type="entry name" value="Villin_headpiece"/>
</dbReference>
<evidence type="ECO:0000256" key="6">
    <source>
        <dbReference type="ARBA" id="ARBA00023136"/>
    </source>
</evidence>
<dbReference type="GO" id="GO:0051015">
    <property type="term" value="F:actin filament binding"/>
    <property type="evidence" value="ECO:0007669"/>
    <property type="project" value="InterPro"/>
</dbReference>
<feature type="domain" description="HP" evidence="9">
    <location>
        <begin position="1083"/>
        <end position="1146"/>
    </location>
</feature>
<dbReference type="Gene3D" id="1.10.950.10">
    <property type="entry name" value="Villin headpiece domain"/>
    <property type="match status" value="1"/>
</dbReference>
<dbReference type="Gene3D" id="3.40.20.10">
    <property type="entry name" value="Severin"/>
    <property type="match status" value="5"/>
</dbReference>
<dbReference type="SUPFAM" id="SSF47050">
    <property type="entry name" value="VHP, Villin headpiece domain"/>
    <property type="match status" value="1"/>
</dbReference>
<dbReference type="PANTHER" id="PTHR11977:SF45">
    <property type="entry name" value="SUPERVILLIN"/>
    <property type="match status" value="1"/>
</dbReference>
<feature type="region of interest" description="Disordered" evidence="8">
    <location>
        <begin position="100"/>
        <end position="141"/>
    </location>
</feature>
<dbReference type="Proteomes" id="UP000828390">
    <property type="component" value="Unassembled WGS sequence"/>
</dbReference>
<sequence>MDDLHISPVLRCVRRNERQRPVSLLLQIYKTQPAESSSTPVDDGSDSGHQKKKYVGRHLTQPVTPDEKKHAEIFTEMPDVQKSGSIHDRLNALKKSGEEEWKKRVARPLNLDNGDRRSASPEPSPQVVRMRDKKGPEAVRPSSIADRLSLLDASQDGWRDRVGENDHKKFTIEHKISSSGQAVNESPLVARLKNRMPRKDLSRAKSPAVGIVEEENLGTSVVVPTIDEEVGGFFQKRDEIRITSAALDVSVNDFNELFLEAGDILESTRRVKPKRRHNPTSRNPLKTMSANLEVRSEYTEILHGVAERELKNKNIAAIQQNSGFAVEALAGLASKENFSKVELRKADVSSGSQGNARMDPYLPLMLIHIKGRRKVQCRLVEPCADSVNSGDCFVLVTGDKIIQWLGEYCNVIEKAKAADVADFIKQKRDLGCKAAREVTTVEEKRGNLGNARHFWELIGGHKPIMASGPPEEDELYETHIVETNMIYTLEGTKLVPVEEYWGNQPKYEMLQADQVFVFDFGSEVYLWQGKSVSPNQRKIAGRLAQQLWGQGYDYTTCEINPICPLKEENEGGLPKKSDTRPDWALFGKVNQNMETILFREKFADWPDTSRLIKVKSQEEINAAKFDLADLKAYDAKLMVTVDDSPVSLLLEGSHVGRGEKWEQDMEGFMKEIAIETLKVRVWHVLEYDHSEIEPQSLGQFHEGDTYVIRWQYMIVNAGMKNLKGEASRFSQAGRERCAYFFWQGKSSTINEKGASALMTVELDEERGPQVRVSEGKEPACFLNLFKGHMIIHIGKREEEETNTQGPWRFYCLRNEYENEICLIEVPKDISNLRSVSSSLFLNVVTGHLTVWHGCKSLEHTRKLAVIVANNLQKRCPLEVGLHKGVKISVSEVEEGQERADFWRMMNVHVGDRSKYHCLVNNPESFNHTLRLFCMSSVSGVFEAHEVVNPSRAPDLPTKFPVLQTDLYKPQQPALFLVDNGHEVFLWQGWWPEGDEDVENVHTGSAQTRFSVDRKCAMETTLEYCQEINKESPPPAYLVFAGLEPLSFTNLFPFWTVEENVRDINIRDGRMEGELLKVQDELKKLTKTRYTLQELLDTPLPEGVDPLKLESYLSDEEFEQVLEMTREEFYAMPAWKQSKLKQQACLF</sequence>
<dbReference type="GO" id="GO:0015629">
    <property type="term" value="C:actin cytoskeleton"/>
    <property type="evidence" value="ECO:0007669"/>
    <property type="project" value="TreeGrafter"/>
</dbReference>
<evidence type="ECO:0000256" key="1">
    <source>
        <dbReference type="ARBA" id="ARBA00004170"/>
    </source>
</evidence>
<organism evidence="10 11">
    <name type="scientific">Dreissena polymorpha</name>
    <name type="common">Zebra mussel</name>
    <name type="synonym">Mytilus polymorpha</name>
    <dbReference type="NCBI Taxonomy" id="45954"/>
    <lineage>
        <taxon>Eukaryota</taxon>
        <taxon>Metazoa</taxon>
        <taxon>Spiralia</taxon>
        <taxon>Lophotrochozoa</taxon>
        <taxon>Mollusca</taxon>
        <taxon>Bivalvia</taxon>
        <taxon>Autobranchia</taxon>
        <taxon>Heteroconchia</taxon>
        <taxon>Euheterodonta</taxon>
        <taxon>Imparidentia</taxon>
        <taxon>Neoheterodontei</taxon>
        <taxon>Myida</taxon>
        <taxon>Dreissenoidea</taxon>
        <taxon>Dreissenidae</taxon>
        <taxon>Dreissena</taxon>
    </lineage>
</organism>
<dbReference type="Pfam" id="PF00626">
    <property type="entry name" value="Gelsolin"/>
    <property type="match status" value="3"/>
</dbReference>
<feature type="region of interest" description="Disordered" evidence="8">
    <location>
        <begin position="32"/>
        <end position="66"/>
    </location>
</feature>
<dbReference type="PROSITE" id="PS51089">
    <property type="entry name" value="HP"/>
    <property type="match status" value="1"/>
</dbReference>
<comment type="similarity">
    <text evidence="3">Belongs to the villin/gelsolin family.</text>
</comment>
<dbReference type="AlphaFoldDB" id="A0A9D4DGE7"/>